<comment type="subcellular location">
    <subcellularLocation>
        <location evidence="1">Membrane</location>
        <topology evidence="1">Single-pass membrane protein</topology>
    </subcellularLocation>
</comment>
<keyword evidence="2 6" id="KW-0812">Transmembrane</keyword>
<dbReference type="InterPro" id="IPR001623">
    <property type="entry name" value="DnaJ_domain"/>
</dbReference>
<comment type="similarity">
    <text evidence="5">Belongs to the TIM14 family.</text>
</comment>
<proteinExistence type="inferred from homology"/>
<keyword evidence="4 6" id="KW-0472">Membrane</keyword>
<sequence>MAWLAIGTGALLLGLWLLRAFATAPPAAIRQALFWLLGLLGAGLFVLLLVSGRGGQAFWALLVFGPMLWRRLRGWAAARRFGRPGEADASTIETATLAMRLDHAAGTLTGRVLRGAEAGRDLAELDLPRLLALLDDCRATDPESLPLLETWLDRAHPGWREAAPPAPDGPMTRAEALAILGLAEGADAAAIRAAHRRLMRTAHPDQGGSDWLATRINQARDLLLG</sequence>
<gene>
    <name evidence="8" type="ORF">SAMN04487779_102540</name>
</gene>
<evidence type="ECO:0000313" key="8">
    <source>
        <dbReference type="EMBL" id="SDE26704.1"/>
    </source>
</evidence>
<evidence type="ECO:0000256" key="2">
    <source>
        <dbReference type="ARBA" id="ARBA00022692"/>
    </source>
</evidence>
<dbReference type="SUPFAM" id="SSF46565">
    <property type="entry name" value="Chaperone J-domain"/>
    <property type="match status" value="1"/>
</dbReference>
<dbReference type="PROSITE" id="PS50076">
    <property type="entry name" value="DNAJ_2"/>
    <property type="match status" value="1"/>
</dbReference>
<dbReference type="Gene3D" id="1.10.287.110">
    <property type="entry name" value="DnaJ domain"/>
    <property type="match status" value="1"/>
</dbReference>
<evidence type="ECO:0000256" key="4">
    <source>
        <dbReference type="ARBA" id="ARBA00023136"/>
    </source>
</evidence>
<evidence type="ECO:0000259" key="7">
    <source>
        <dbReference type="PROSITE" id="PS50076"/>
    </source>
</evidence>
<dbReference type="EMBL" id="FMZX01000025">
    <property type="protein sequence ID" value="SDE26704.1"/>
    <property type="molecule type" value="Genomic_DNA"/>
</dbReference>
<dbReference type="GO" id="GO:0016020">
    <property type="term" value="C:membrane"/>
    <property type="evidence" value="ECO:0007669"/>
    <property type="project" value="UniProtKB-SubCell"/>
</dbReference>
<dbReference type="InterPro" id="IPR036869">
    <property type="entry name" value="J_dom_sf"/>
</dbReference>
<evidence type="ECO:0000256" key="5">
    <source>
        <dbReference type="ARBA" id="ARBA00038105"/>
    </source>
</evidence>
<feature type="transmembrane region" description="Helical" evidence="6">
    <location>
        <begin position="32"/>
        <end position="50"/>
    </location>
</feature>
<accession>A0A1G7BI10</accession>
<protein>
    <recommendedName>
        <fullName evidence="7">J domain-containing protein</fullName>
    </recommendedName>
</protein>
<dbReference type="Proteomes" id="UP000198925">
    <property type="component" value="Unassembled WGS sequence"/>
</dbReference>
<dbReference type="PANTHER" id="PTHR12763:SF28">
    <property type="entry name" value="GEO10507P1-RELATED"/>
    <property type="match status" value="1"/>
</dbReference>
<reference evidence="8 9" key="1">
    <citation type="submission" date="2016-10" db="EMBL/GenBank/DDBJ databases">
        <authorList>
            <person name="de Groot N.N."/>
        </authorList>
    </citation>
    <scope>NUCLEOTIDE SEQUENCE [LARGE SCALE GENOMIC DNA]</scope>
    <source>
        <strain evidence="8 9">CPCC 100156</strain>
    </source>
</reference>
<feature type="domain" description="J" evidence="7">
    <location>
        <begin position="175"/>
        <end position="225"/>
    </location>
</feature>
<keyword evidence="9" id="KW-1185">Reference proteome</keyword>
<keyword evidence="3 6" id="KW-1133">Transmembrane helix</keyword>
<name>A0A1G7BI10_9PROT</name>
<organism evidence="8 9">
    <name type="scientific">Belnapia rosea</name>
    <dbReference type="NCBI Taxonomy" id="938405"/>
    <lineage>
        <taxon>Bacteria</taxon>
        <taxon>Pseudomonadati</taxon>
        <taxon>Pseudomonadota</taxon>
        <taxon>Alphaproteobacteria</taxon>
        <taxon>Acetobacterales</taxon>
        <taxon>Roseomonadaceae</taxon>
        <taxon>Belnapia</taxon>
    </lineage>
</organism>
<dbReference type="AlphaFoldDB" id="A0A1G7BI10"/>
<evidence type="ECO:0000256" key="1">
    <source>
        <dbReference type="ARBA" id="ARBA00004167"/>
    </source>
</evidence>
<dbReference type="FunFam" id="1.10.287.110:FF:000001">
    <property type="entry name" value="Import inner membrane translocase subunit tim14"/>
    <property type="match status" value="1"/>
</dbReference>
<dbReference type="PANTHER" id="PTHR12763">
    <property type="match status" value="1"/>
</dbReference>
<evidence type="ECO:0000256" key="3">
    <source>
        <dbReference type="ARBA" id="ARBA00022989"/>
    </source>
</evidence>
<evidence type="ECO:0000313" key="9">
    <source>
        <dbReference type="Proteomes" id="UP000198925"/>
    </source>
</evidence>
<dbReference type="RefSeq" id="WP_090664914.1">
    <property type="nucleotide sequence ID" value="NZ_FMZX01000025.1"/>
</dbReference>
<evidence type="ECO:0000256" key="6">
    <source>
        <dbReference type="SAM" id="Phobius"/>
    </source>
</evidence>
<dbReference type="STRING" id="938405.SAMN02927895_01301"/>